<evidence type="ECO:0000256" key="11">
    <source>
        <dbReference type="ARBA" id="ARBA00049318"/>
    </source>
</evidence>
<evidence type="ECO:0000313" key="20">
    <source>
        <dbReference type="Proteomes" id="UP000183832"/>
    </source>
</evidence>
<keyword evidence="7" id="KW-0479">Metal-binding</keyword>
<dbReference type="PANTHER" id="PTHR22573:SF2">
    <property type="entry name" value="PHOSPHOGLUCOMUTASE"/>
    <property type="match status" value="1"/>
</dbReference>
<evidence type="ECO:0000256" key="10">
    <source>
        <dbReference type="ARBA" id="ARBA00023277"/>
    </source>
</evidence>
<dbReference type="Pfam" id="PF24991">
    <property type="entry name" value="Ig_NUP210_4th"/>
    <property type="match status" value="1"/>
</dbReference>
<dbReference type="Pfam" id="PF02879">
    <property type="entry name" value="PGM_PMM_II"/>
    <property type="match status" value="1"/>
</dbReference>
<dbReference type="CDD" id="cd03085">
    <property type="entry name" value="PGM1"/>
    <property type="match status" value="1"/>
</dbReference>
<dbReference type="EMBL" id="CVRI01000035">
    <property type="protein sequence ID" value="CRK92902.1"/>
    <property type="molecule type" value="Genomic_DNA"/>
</dbReference>
<dbReference type="GO" id="GO:0005829">
    <property type="term" value="C:cytosol"/>
    <property type="evidence" value="ECO:0007669"/>
    <property type="project" value="TreeGrafter"/>
</dbReference>
<dbReference type="GO" id="GO:0006006">
    <property type="term" value="P:glucose metabolic process"/>
    <property type="evidence" value="ECO:0007669"/>
    <property type="project" value="UniProtKB-KW"/>
</dbReference>
<comment type="catalytic activity">
    <reaction evidence="1">
        <text>alpha-D-glucose 1-phosphate = alpha-D-glucose 6-phosphate</text>
        <dbReference type="Rhea" id="RHEA:23536"/>
        <dbReference type="ChEBI" id="CHEBI:58225"/>
        <dbReference type="ChEBI" id="CHEBI:58601"/>
        <dbReference type="EC" id="5.4.2.2"/>
    </reaction>
</comment>
<dbReference type="Pfam" id="PF26181">
    <property type="entry name" value="Ig_NUP210_13th"/>
    <property type="match status" value="1"/>
</dbReference>
<evidence type="ECO:0000256" key="6">
    <source>
        <dbReference type="ARBA" id="ARBA00022553"/>
    </source>
</evidence>
<dbReference type="InterPro" id="IPR016066">
    <property type="entry name" value="A-D-PHexomutase_CS"/>
</dbReference>
<feature type="domain" description="NUP210 Ig-like" evidence="18">
    <location>
        <begin position="853"/>
        <end position="944"/>
    </location>
</feature>
<reference evidence="19 20" key="1">
    <citation type="submission" date="2015-04" db="EMBL/GenBank/DDBJ databases">
        <authorList>
            <person name="Syromyatnikov M.Y."/>
            <person name="Popov V.N."/>
        </authorList>
    </citation>
    <scope>NUCLEOTIDE SEQUENCE [LARGE SCALE GENOMIC DNA]</scope>
</reference>
<evidence type="ECO:0000256" key="8">
    <source>
        <dbReference type="ARBA" id="ARBA00022842"/>
    </source>
</evidence>
<evidence type="ECO:0000259" key="14">
    <source>
        <dbReference type="Pfam" id="PF02879"/>
    </source>
</evidence>
<name>A0A1J1I236_9DIPT</name>
<dbReference type="FunFam" id="3.40.120.10:FF:000004">
    <property type="entry name" value="Phosphoglucomutase 5"/>
    <property type="match status" value="1"/>
</dbReference>
<dbReference type="EC" id="5.4.2.2" evidence="4"/>
<feature type="domain" description="NUP210 fourth Ig-like" evidence="17">
    <location>
        <begin position="136"/>
        <end position="206"/>
    </location>
</feature>
<evidence type="ECO:0000256" key="4">
    <source>
        <dbReference type="ARBA" id="ARBA00012728"/>
    </source>
</evidence>
<proteinExistence type="inferred from homology"/>
<keyword evidence="10" id="KW-0119">Carbohydrate metabolism</keyword>
<evidence type="ECO:0000259" key="16">
    <source>
        <dbReference type="Pfam" id="PF22959"/>
    </source>
</evidence>
<feature type="domain" description="NUP210 Ig-like" evidence="16">
    <location>
        <begin position="1038"/>
        <end position="1140"/>
    </location>
</feature>
<comment type="similarity">
    <text evidence="3">Belongs to the phosphohexose mutase family.</text>
</comment>
<dbReference type="InterPro" id="IPR045244">
    <property type="entry name" value="PGM"/>
</dbReference>
<evidence type="ECO:0000256" key="5">
    <source>
        <dbReference type="ARBA" id="ARBA00022526"/>
    </source>
</evidence>
<gene>
    <name evidence="19" type="primary">putative Phosphoglucomutase</name>
    <name evidence="19" type="ORF">CLUMA_CG006265</name>
</gene>
<comment type="catalytic activity">
    <reaction evidence="12">
        <text>O-phospho-L-seryl-[protein] + alpha-D-glucose 1-phosphate = alpha-D-glucose 1,6-bisphosphate + L-seryl-[protein]</text>
        <dbReference type="Rhea" id="RHEA:68748"/>
        <dbReference type="Rhea" id="RHEA-COMP:9863"/>
        <dbReference type="Rhea" id="RHEA-COMP:11604"/>
        <dbReference type="ChEBI" id="CHEBI:29999"/>
        <dbReference type="ChEBI" id="CHEBI:58392"/>
        <dbReference type="ChEBI" id="CHEBI:58601"/>
        <dbReference type="ChEBI" id="CHEBI:83421"/>
    </reaction>
</comment>
<dbReference type="Pfam" id="PF24947">
    <property type="entry name" value="PGM1_C_vert_fung"/>
    <property type="match status" value="1"/>
</dbReference>
<dbReference type="Pfam" id="PF22959">
    <property type="entry name" value="Ig_NUP210_15th"/>
    <property type="match status" value="1"/>
</dbReference>
<protein>
    <recommendedName>
        <fullName evidence="4">phosphoglucomutase (alpha-D-glucose-1,6-bisphosphate-dependent)</fullName>
        <ecNumber evidence="4">5.4.2.2</ecNumber>
    </recommendedName>
</protein>
<dbReference type="SUPFAM" id="SSF53738">
    <property type="entry name" value="Phosphoglucomutase, first 3 domains"/>
    <property type="match status" value="3"/>
</dbReference>
<dbReference type="GO" id="GO:0004614">
    <property type="term" value="F:phosphoglucomutase activity"/>
    <property type="evidence" value="ECO:0007669"/>
    <property type="project" value="UniProtKB-EC"/>
</dbReference>
<keyword evidence="9" id="KW-0413">Isomerase</keyword>
<organism evidence="19 20">
    <name type="scientific">Clunio marinus</name>
    <dbReference type="NCBI Taxonomy" id="568069"/>
    <lineage>
        <taxon>Eukaryota</taxon>
        <taxon>Metazoa</taxon>
        <taxon>Ecdysozoa</taxon>
        <taxon>Arthropoda</taxon>
        <taxon>Hexapoda</taxon>
        <taxon>Insecta</taxon>
        <taxon>Pterygota</taxon>
        <taxon>Neoptera</taxon>
        <taxon>Endopterygota</taxon>
        <taxon>Diptera</taxon>
        <taxon>Nematocera</taxon>
        <taxon>Chironomoidea</taxon>
        <taxon>Chironomidae</taxon>
        <taxon>Clunio</taxon>
    </lineage>
</organism>
<evidence type="ECO:0000313" key="19">
    <source>
        <dbReference type="EMBL" id="CRK92902.1"/>
    </source>
</evidence>
<keyword evidence="8" id="KW-0460">Magnesium</keyword>
<dbReference type="SUPFAM" id="SSF55957">
    <property type="entry name" value="Phosphoglucomutase, C-terminal domain"/>
    <property type="match status" value="1"/>
</dbReference>
<dbReference type="NCBIfam" id="NF005737">
    <property type="entry name" value="PRK07564.1-1"/>
    <property type="match status" value="1"/>
</dbReference>
<dbReference type="PANTHER" id="PTHR22573">
    <property type="entry name" value="PHOSPHOHEXOMUTASE FAMILY MEMBER"/>
    <property type="match status" value="1"/>
</dbReference>
<sequence>MLMDFNNMGELMRRIMTHSLIDPEVYKRLVKSPFPKNKFGQYMIQSSRKYEEAIKMFPCLLKLGKIILGPQYCLEIENESWASLFFVGKALCLELGSSLVALHDQNLVESSSRGSKARITVSLADRIAINLLPFYNWMTIVNEKHEIAFDLYTKTNEKITLGENLKISSTFDKNLFKEINRNSNGSRIYGQAMKTGKSQVSGRFENLKVNAEIEILSGINLTPKLVFLPFDKINYAKQNIQFKATGGDGIFHFSSSHPHLLTISHEGYAESQLEHSDKNMFEVDVKASLTRNADIHQRAKVIFLTPLKLQIVGYQVETPLNQYIDVHIGLFALYKNKYEPYLSCSNINFDVEFAKEIFKIDTVNDSNEIDEIKRINNACKVIKLKAIQIVAEIKSEFQEERFAYNILCRKVGDSQLTLEVFNQINEESFLKNSIIMETNVYCVKPRFINLLSKNQLKSSCPIDRKSLLLHLPSEEDDLEIEIEVLDERKRKLQNITSLVIDVVFLDLKENRNEIKYSRESDTFSIDKIPIPKGDFIRKKHEVNDINMNYKIKIKVSGYDVKVLKQFSIEPEVPVFGEKKVGSSNVVTTPLIENELDLISFDSSLLQISSISLILLGTELTQIVGIAHGIQSNIVLLPKKIGTTILEISDKCLATESSKLHVSIVSIGRVELSSPNRVESLKTIEAIVKIFDSNNELINVDVSKLQAYKLSEKISNEKVLNVKLGHQNNLRRGEIRYIVRGLDVGESNVIVSSDAISSSPVNIQVFSPLKLMPKNATILVGSNLEITIIGGPKPQQNIIYEITNNDVLAIDGSIVEGIKVGKMTVTGRSTEINPSDGSLIISSEDKIEITVVTLNKINIHTPLKRLKSGNIAPLTLWAEPEVSPMVLGTLKHLKIKWTANAPDILEIKDVFDDLGVQYGESDAIAMRVRGLKQGKCKISVTVHHGSTKFIASIDMTIFRSIALEMPKKIIHDPIIITPKTTLQLKVNLDDTTFELNEQADRRIVDVTQDGVVRSLEMLGTTLVVANCNDQKLDIPIDVKNIHYLMATVNPTTQLLNAGKQLPRDLSFTISVTLHDNIGNKFSHGLEDIKWKLSNRNIVEIKTVDNSTLSVGLLQQGSNMLGISLRDGSGNELMEDFVKLSVGTSFGIFNRTLIVTTGDIICFESNFVNEFPWQSSNSDIITIHDSVARVLNPSTTSITSSKVTIRNSASDIFSIKYELDFRNPDQINFQKPFDIFNGERYFGYFTINNHHQIGKSVNMIANNHSHCKSLNEKFVIDFVSCKLSSSSSGYQQDEEILSLKKLFEVQAIFDKNVGSYGCEIKALVTMDEITNIVRTKFSTLQLEVNLKNNMGIYDKIDLKLSPAIQIYPRNLPTEKLNHQEILITGMENILQKVTVTSSHPDQLMLQPILRSIGKIQFKPKLLNSDLNDAEVFIKVESPLTHQTVLIPLLPPTRDDNFKKTDSFITDIMSNIGGTRRQKKKLNYPCIIMTVSLRTVATTPFDGQKPGTSGLRKKVKVFTEKNYTENFVQCILDSVGENIIRGSVLVVGGDGRYFLKEAIDIIIRICAANGVGRLMIGQTGILSTPAVSSLIRANKCNGGIILTASHNPGGPENDFGIKYNCENGGPAPDHLTNKMYELSMKIKEYKIADGISVNLETIGSNSFDVNGKPFIVDVIDSVADYVSLMKTIFNFDKLKAFVSGSKLLKMRIDSLNGVTGPYVREIFLKQLGASEENVVHTIALPDFGGLHPDPNLTYAKDLVDNVTSGDYDIGAAFDGDGDRNMILGRKGFFVTPNDSLAVIGDYLECIPYFQKNGIQGFARSMPTAGALDYVAAAKNKELFETPTGWKYFGNLMDANRLCLCGEESFGTGSNHIREKDGIWAVLAWLSIMEHAKKSIEDICKEHWTKYGRNYFTRYDYEECELAPCNQMMSDLETFITKPEFVGREFSACGRSYKVKLADNFSYKDPIDASVATKQGLRIIFEDGSRIVIRLSGTGSSGATVRLYIEAYEPKDVFGDAAVMLKPLIEIALIVSNLKQYTGRDKPTVIT</sequence>
<dbReference type="InterPro" id="IPR005845">
    <property type="entry name" value="A-D-PHexomutase_a/b/a-II"/>
</dbReference>
<evidence type="ECO:0000259" key="15">
    <source>
        <dbReference type="Pfam" id="PF02880"/>
    </source>
</evidence>
<dbReference type="InterPro" id="IPR055094">
    <property type="entry name" value="NUP210_Ig15"/>
</dbReference>
<dbReference type="InterPro" id="IPR016055">
    <property type="entry name" value="A-D-PHexomutase_a/b/a-I/II/III"/>
</dbReference>
<dbReference type="InterPro" id="IPR056897">
    <property type="entry name" value="Ig_NUP210_4th"/>
</dbReference>
<evidence type="ECO:0000259" key="18">
    <source>
        <dbReference type="Pfam" id="PF26181"/>
    </source>
</evidence>
<dbReference type="FunFam" id="3.30.310.50:FF:000002">
    <property type="entry name" value="Phosphoglucomutase 5"/>
    <property type="match status" value="1"/>
</dbReference>
<accession>A0A1J1I236</accession>
<dbReference type="STRING" id="568069.A0A1J1I236"/>
<dbReference type="InterPro" id="IPR005841">
    <property type="entry name" value="Alpha-D-phosphohexomutase_SF"/>
</dbReference>
<dbReference type="InterPro" id="IPR005844">
    <property type="entry name" value="A-D-PHexomutase_a/b/a-I"/>
</dbReference>
<dbReference type="PRINTS" id="PR00509">
    <property type="entry name" value="PGMPMM"/>
</dbReference>
<dbReference type="Gene3D" id="3.40.120.10">
    <property type="entry name" value="Alpha-D-Glucose-1,6-Bisphosphate, subunit A, domain 3"/>
    <property type="match status" value="3"/>
</dbReference>
<evidence type="ECO:0000259" key="13">
    <source>
        <dbReference type="Pfam" id="PF02878"/>
    </source>
</evidence>
<feature type="domain" description="Alpha-D-phosphohexomutase alpha/beta/alpha" evidence="15">
    <location>
        <begin position="1789"/>
        <end position="1903"/>
    </location>
</feature>
<dbReference type="FunFam" id="3.40.120.10:FF:000006">
    <property type="entry name" value="Phosphoglucomutase PgmA"/>
    <property type="match status" value="1"/>
</dbReference>
<evidence type="ECO:0000256" key="2">
    <source>
        <dbReference type="ARBA" id="ARBA00001946"/>
    </source>
</evidence>
<comment type="cofactor">
    <cofactor evidence="2">
        <name>Mg(2+)</name>
        <dbReference type="ChEBI" id="CHEBI:18420"/>
    </cofactor>
</comment>
<evidence type="ECO:0000259" key="17">
    <source>
        <dbReference type="Pfam" id="PF24991"/>
    </source>
</evidence>
<evidence type="ECO:0000256" key="12">
    <source>
        <dbReference type="ARBA" id="ARBA00049409"/>
    </source>
</evidence>
<evidence type="ECO:0000256" key="7">
    <source>
        <dbReference type="ARBA" id="ARBA00022723"/>
    </source>
</evidence>
<dbReference type="InterPro" id="IPR005846">
    <property type="entry name" value="A-D-PHexomutase_a/b/a-III"/>
</dbReference>
<feature type="domain" description="Alpha-D-phosphohexomutase alpha/beta/alpha" evidence="13">
    <location>
        <begin position="1501"/>
        <end position="1642"/>
    </location>
</feature>
<dbReference type="InterPro" id="IPR058779">
    <property type="entry name" value="Ig_NUP210_13th"/>
</dbReference>
<comment type="catalytic activity">
    <reaction evidence="11">
        <text>alpha-D-glucose 1,6-bisphosphate + L-seryl-[protein] = O-phospho-L-seryl-[protein] + alpha-D-glucose 6-phosphate</text>
        <dbReference type="Rhea" id="RHEA:68752"/>
        <dbReference type="Rhea" id="RHEA-COMP:9863"/>
        <dbReference type="Rhea" id="RHEA-COMP:11604"/>
        <dbReference type="ChEBI" id="CHEBI:29999"/>
        <dbReference type="ChEBI" id="CHEBI:58225"/>
        <dbReference type="ChEBI" id="CHEBI:58392"/>
        <dbReference type="ChEBI" id="CHEBI:83421"/>
    </reaction>
</comment>
<dbReference type="Pfam" id="PF02878">
    <property type="entry name" value="PGM_PMM_I"/>
    <property type="match status" value="1"/>
</dbReference>
<dbReference type="OrthoDB" id="2291at2759"/>
<feature type="domain" description="Alpha-D-phosphohexomutase alpha/beta/alpha" evidence="14">
    <location>
        <begin position="1678"/>
        <end position="1780"/>
    </location>
</feature>
<evidence type="ECO:0000256" key="3">
    <source>
        <dbReference type="ARBA" id="ARBA00010231"/>
    </source>
</evidence>
<dbReference type="Gene3D" id="3.30.310.50">
    <property type="entry name" value="Alpha-D-phosphohexomutase, C-terminal domain"/>
    <property type="match status" value="1"/>
</dbReference>
<dbReference type="FunFam" id="3.40.120.10:FF:000005">
    <property type="entry name" value="Phosphoglucomutase 5"/>
    <property type="match status" value="1"/>
</dbReference>
<keyword evidence="6" id="KW-0597">Phosphoprotein</keyword>
<dbReference type="PROSITE" id="PS00710">
    <property type="entry name" value="PGM_PMM"/>
    <property type="match status" value="1"/>
</dbReference>
<keyword evidence="5" id="KW-0313">Glucose metabolism</keyword>
<dbReference type="GO" id="GO:0000287">
    <property type="term" value="F:magnesium ion binding"/>
    <property type="evidence" value="ECO:0007669"/>
    <property type="project" value="InterPro"/>
</dbReference>
<dbReference type="Pfam" id="PF02880">
    <property type="entry name" value="PGM_PMM_III"/>
    <property type="match status" value="1"/>
</dbReference>
<dbReference type="InterPro" id="IPR036900">
    <property type="entry name" value="A-D-PHexomutase_C_sf"/>
</dbReference>
<evidence type="ECO:0000256" key="1">
    <source>
        <dbReference type="ARBA" id="ARBA00000443"/>
    </source>
</evidence>
<evidence type="ECO:0000256" key="9">
    <source>
        <dbReference type="ARBA" id="ARBA00023235"/>
    </source>
</evidence>
<dbReference type="Proteomes" id="UP000183832">
    <property type="component" value="Unassembled WGS sequence"/>
</dbReference>
<keyword evidence="20" id="KW-1185">Reference proteome</keyword>